<comment type="similarity">
    <text evidence="7">Belongs to the TRAP transporter large permease family.</text>
</comment>
<evidence type="ECO:0000313" key="9">
    <source>
        <dbReference type="EMBL" id="HBP28548.1"/>
    </source>
</evidence>
<feature type="transmembrane region" description="Helical" evidence="7">
    <location>
        <begin position="54"/>
        <end position="74"/>
    </location>
</feature>
<evidence type="ECO:0000256" key="6">
    <source>
        <dbReference type="ARBA" id="ARBA00023136"/>
    </source>
</evidence>
<dbReference type="InterPro" id="IPR010656">
    <property type="entry name" value="DctM"/>
</dbReference>
<dbReference type="Pfam" id="PF06808">
    <property type="entry name" value="DctM"/>
    <property type="match status" value="1"/>
</dbReference>
<comment type="subunit">
    <text evidence="7">The complex comprises the extracytoplasmic solute receptor protein and the two transmembrane proteins.</text>
</comment>
<evidence type="ECO:0000256" key="7">
    <source>
        <dbReference type="RuleBase" id="RU369079"/>
    </source>
</evidence>
<sequence length="426" mass="44854">MTLAIFVFVLFAGLAIGLPVAYALILTGVALMYHLDFYDAQIVAQNLLNGADSFPLMAVPFFMLAGAIMNAGGLSGRIVNLALALVGHIKGGLGYVTILAACILASLSGSAAADAAALSTLLVPMMMKAGHSKGRSGGLVASSGIIALVIPPSIGLVLIGVTGNISITGLFMAGIVPGILMGLSLSVTWFLVSRTENTQPLPRVERKDIMRTLVESFWALLLPVIIIVGLRFGVFTPTEAGVVAAVYALFVATCIYRELRIPQLYEVFLESAKMSAMVIFLVAAALVSGWMITIAGLPQQVTSLVEPFKHSPTLMMLVIVGLIILIGTAMDMIPIVLILVPVLLPAAVASGIDPVYFGIIFMLACSIGLITPPVGAVLNVVAGATKARMVELIAGVWPFLLAQCIVLLLLVIFPQLVLTPYRWIMQ</sequence>
<keyword evidence="2" id="KW-1003">Cell membrane</keyword>
<dbReference type="PIRSF" id="PIRSF006066">
    <property type="entry name" value="HI0050"/>
    <property type="match status" value="1"/>
</dbReference>
<feature type="transmembrane region" description="Helical" evidence="7">
    <location>
        <begin position="396"/>
        <end position="418"/>
    </location>
</feature>
<accession>A0A356LCQ4</accession>
<dbReference type="GO" id="GO:0005886">
    <property type="term" value="C:plasma membrane"/>
    <property type="evidence" value="ECO:0007669"/>
    <property type="project" value="UniProtKB-SubCell"/>
</dbReference>
<evidence type="ECO:0000259" key="8">
    <source>
        <dbReference type="Pfam" id="PF06808"/>
    </source>
</evidence>
<feature type="transmembrane region" description="Helical" evidence="7">
    <location>
        <begin position="355"/>
        <end position="376"/>
    </location>
</feature>
<evidence type="ECO:0000256" key="1">
    <source>
        <dbReference type="ARBA" id="ARBA00004429"/>
    </source>
</evidence>
<reference evidence="9 10" key="1">
    <citation type="journal article" date="2018" name="Nat. Biotechnol.">
        <title>A standardized bacterial taxonomy based on genome phylogeny substantially revises the tree of life.</title>
        <authorList>
            <person name="Parks D.H."/>
            <person name="Chuvochina M."/>
            <person name="Waite D.W."/>
            <person name="Rinke C."/>
            <person name="Skarshewski A."/>
            <person name="Chaumeil P.A."/>
            <person name="Hugenholtz P."/>
        </authorList>
    </citation>
    <scope>NUCLEOTIDE SEQUENCE [LARGE SCALE GENOMIC DNA]</scope>
    <source>
        <strain evidence="9">UBA10707</strain>
    </source>
</reference>
<evidence type="ECO:0000313" key="10">
    <source>
        <dbReference type="Proteomes" id="UP000264036"/>
    </source>
</evidence>
<dbReference type="GO" id="GO:0022857">
    <property type="term" value="F:transmembrane transporter activity"/>
    <property type="evidence" value="ECO:0007669"/>
    <property type="project" value="UniProtKB-UniRule"/>
</dbReference>
<dbReference type="Proteomes" id="UP000264036">
    <property type="component" value="Unassembled WGS sequence"/>
</dbReference>
<organism evidence="9 10">
    <name type="scientific">Advenella kashmirensis</name>
    <dbReference type="NCBI Taxonomy" id="310575"/>
    <lineage>
        <taxon>Bacteria</taxon>
        <taxon>Pseudomonadati</taxon>
        <taxon>Pseudomonadota</taxon>
        <taxon>Betaproteobacteria</taxon>
        <taxon>Burkholderiales</taxon>
        <taxon>Alcaligenaceae</taxon>
    </lineage>
</organism>
<evidence type="ECO:0000256" key="5">
    <source>
        <dbReference type="ARBA" id="ARBA00022989"/>
    </source>
</evidence>
<feature type="transmembrane region" description="Helical" evidence="7">
    <location>
        <begin position="317"/>
        <end position="343"/>
    </location>
</feature>
<evidence type="ECO:0000256" key="4">
    <source>
        <dbReference type="ARBA" id="ARBA00022692"/>
    </source>
</evidence>
<dbReference type="NCBIfam" id="TIGR00786">
    <property type="entry name" value="dctM"/>
    <property type="match status" value="1"/>
</dbReference>
<name>A0A356LCQ4_9BURK</name>
<dbReference type="AlphaFoldDB" id="A0A356LCQ4"/>
<dbReference type="EMBL" id="DOEK01000005">
    <property type="protein sequence ID" value="HBP28548.1"/>
    <property type="molecule type" value="Genomic_DNA"/>
</dbReference>
<dbReference type="PANTHER" id="PTHR33362:SF4">
    <property type="entry name" value="2,3-DIKETO-L-GULONATE TRAP TRANSPORTER LARGE PERMEASE PROTEIN YIAN"/>
    <property type="match status" value="1"/>
</dbReference>
<keyword evidence="7" id="KW-0813">Transport</keyword>
<proteinExistence type="inferred from homology"/>
<comment type="function">
    <text evidence="7">Part of the tripartite ATP-independent periplasmic (TRAP) transport system.</text>
</comment>
<feature type="transmembrane region" description="Helical" evidence="7">
    <location>
        <begin position="167"/>
        <end position="192"/>
    </location>
</feature>
<comment type="caution">
    <text evidence="9">The sequence shown here is derived from an EMBL/GenBank/DDBJ whole genome shotgun (WGS) entry which is preliminary data.</text>
</comment>
<comment type="subcellular location">
    <subcellularLocation>
        <location evidence="1 7">Cell inner membrane</location>
        <topology evidence="1 7">Multi-pass membrane protein</topology>
    </subcellularLocation>
</comment>
<keyword evidence="6 7" id="KW-0472">Membrane</keyword>
<keyword evidence="5 7" id="KW-1133">Transmembrane helix</keyword>
<feature type="transmembrane region" description="Helical" evidence="7">
    <location>
        <begin position="139"/>
        <end position="161"/>
    </location>
</feature>
<feature type="transmembrane region" description="Helical" evidence="7">
    <location>
        <begin position="213"/>
        <end position="234"/>
    </location>
</feature>
<feature type="transmembrane region" description="Helical" evidence="7">
    <location>
        <begin position="277"/>
        <end position="297"/>
    </location>
</feature>
<protein>
    <recommendedName>
        <fullName evidence="7">TRAP transporter large permease protein</fullName>
    </recommendedName>
</protein>
<dbReference type="PANTHER" id="PTHR33362">
    <property type="entry name" value="SIALIC ACID TRAP TRANSPORTER PERMEASE PROTEIN SIAT-RELATED"/>
    <property type="match status" value="1"/>
</dbReference>
<feature type="transmembrane region" description="Helical" evidence="7">
    <location>
        <begin position="240"/>
        <end position="256"/>
    </location>
</feature>
<comment type="caution">
    <text evidence="7">Lacks conserved residue(s) required for the propagation of feature annotation.</text>
</comment>
<evidence type="ECO:0000256" key="2">
    <source>
        <dbReference type="ARBA" id="ARBA00022475"/>
    </source>
</evidence>
<evidence type="ECO:0000256" key="3">
    <source>
        <dbReference type="ARBA" id="ARBA00022519"/>
    </source>
</evidence>
<dbReference type="InterPro" id="IPR004681">
    <property type="entry name" value="TRAP_DctM"/>
</dbReference>
<keyword evidence="4 7" id="KW-0812">Transmembrane</keyword>
<keyword evidence="3 7" id="KW-0997">Cell inner membrane</keyword>
<feature type="domain" description="TRAP C4-dicarboxylate transport system permease DctM subunit" evidence="8">
    <location>
        <begin position="8"/>
        <end position="416"/>
    </location>
</feature>
<gene>
    <name evidence="9" type="ORF">DD666_03930</name>
</gene>